<protein>
    <recommendedName>
        <fullName evidence="2">Ig-like domain-containing protein</fullName>
    </recommendedName>
</protein>
<name>A0A7J5YG43_DISMA</name>
<keyword evidence="4" id="KW-1185">Reference proteome</keyword>
<evidence type="ECO:0000313" key="4">
    <source>
        <dbReference type="Proteomes" id="UP000518266"/>
    </source>
</evidence>
<accession>A0A7J5YG43</accession>
<comment type="caution">
    <text evidence="3">The sequence shown here is derived from an EMBL/GenBank/DDBJ whole genome shotgun (WGS) entry which is preliminary data.</text>
</comment>
<evidence type="ECO:0000259" key="2">
    <source>
        <dbReference type="PROSITE" id="PS50835"/>
    </source>
</evidence>
<dbReference type="Gene3D" id="2.60.40.10">
    <property type="entry name" value="Immunoglobulins"/>
    <property type="match status" value="1"/>
</dbReference>
<dbReference type="Pfam" id="PF07686">
    <property type="entry name" value="V-set"/>
    <property type="match status" value="1"/>
</dbReference>
<organism evidence="3 4">
    <name type="scientific">Dissostichus mawsoni</name>
    <name type="common">Antarctic cod</name>
    <dbReference type="NCBI Taxonomy" id="36200"/>
    <lineage>
        <taxon>Eukaryota</taxon>
        <taxon>Metazoa</taxon>
        <taxon>Chordata</taxon>
        <taxon>Craniata</taxon>
        <taxon>Vertebrata</taxon>
        <taxon>Euteleostomi</taxon>
        <taxon>Actinopterygii</taxon>
        <taxon>Neopterygii</taxon>
        <taxon>Teleostei</taxon>
        <taxon>Neoteleostei</taxon>
        <taxon>Acanthomorphata</taxon>
        <taxon>Eupercaria</taxon>
        <taxon>Perciformes</taxon>
        <taxon>Notothenioidei</taxon>
        <taxon>Nototheniidae</taxon>
        <taxon>Dissostichus</taxon>
    </lineage>
</organism>
<proteinExistence type="predicted"/>
<dbReference type="OrthoDB" id="9983389at2759"/>
<feature type="domain" description="Ig-like" evidence="2">
    <location>
        <begin position="49"/>
        <end position="150"/>
    </location>
</feature>
<dbReference type="InterPro" id="IPR036179">
    <property type="entry name" value="Ig-like_dom_sf"/>
</dbReference>
<sequence length="150" mass="16996">MSDQEDRKHWTAPVVRSREETENRTNSREELLFEVTTELSQRRSSGRAPAGFSILCFIPKVKAKPGEDVTLHCNCTTDAAIALAEWKRSGLETYVVLYFRDNKLIGTFHNPQFHGLLERKGYGSVVLKNVSVNDTGNYTCLVRTLSDTEE</sequence>
<reference evidence="3 4" key="1">
    <citation type="submission" date="2020-03" db="EMBL/GenBank/DDBJ databases">
        <title>Dissostichus mawsoni Genome sequencing and assembly.</title>
        <authorList>
            <person name="Park H."/>
        </authorList>
    </citation>
    <scope>NUCLEOTIDE SEQUENCE [LARGE SCALE GENOMIC DNA]</scope>
    <source>
        <strain evidence="3">DM0001</strain>
        <tissue evidence="3">Muscle</tissue>
    </source>
</reference>
<evidence type="ECO:0000313" key="3">
    <source>
        <dbReference type="EMBL" id="KAF3848123.1"/>
    </source>
</evidence>
<dbReference type="AlphaFoldDB" id="A0A7J5YG43"/>
<dbReference type="InterPro" id="IPR013106">
    <property type="entry name" value="Ig_V-set"/>
</dbReference>
<dbReference type="InterPro" id="IPR013783">
    <property type="entry name" value="Ig-like_fold"/>
</dbReference>
<dbReference type="EMBL" id="JAAKFY010000013">
    <property type="protein sequence ID" value="KAF3848123.1"/>
    <property type="molecule type" value="Genomic_DNA"/>
</dbReference>
<dbReference type="SUPFAM" id="SSF48726">
    <property type="entry name" value="Immunoglobulin"/>
    <property type="match status" value="1"/>
</dbReference>
<dbReference type="PROSITE" id="PS50835">
    <property type="entry name" value="IG_LIKE"/>
    <property type="match status" value="1"/>
</dbReference>
<gene>
    <name evidence="3" type="ORF">F7725_021151</name>
</gene>
<feature type="compositionally biased region" description="Basic and acidic residues" evidence="1">
    <location>
        <begin position="16"/>
        <end position="25"/>
    </location>
</feature>
<evidence type="ECO:0000256" key="1">
    <source>
        <dbReference type="SAM" id="MobiDB-lite"/>
    </source>
</evidence>
<feature type="region of interest" description="Disordered" evidence="1">
    <location>
        <begin position="1"/>
        <end position="25"/>
    </location>
</feature>
<dbReference type="Proteomes" id="UP000518266">
    <property type="component" value="Unassembled WGS sequence"/>
</dbReference>
<dbReference type="InterPro" id="IPR007110">
    <property type="entry name" value="Ig-like_dom"/>
</dbReference>